<evidence type="ECO:0000313" key="2">
    <source>
        <dbReference type="EMBL" id="CAA3032879.1"/>
    </source>
</evidence>
<keyword evidence="3" id="KW-1185">Reference proteome</keyword>
<evidence type="ECO:0000256" key="1">
    <source>
        <dbReference type="SAM" id="MobiDB-lite"/>
    </source>
</evidence>
<name>A0A8S0VKJ0_OLEEU</name>
<dbReference type="AlphaFoldDB" id="A0A8S0VKJ0"/>
<feature type="compositionally biased region" description="Basic and acidic residues" evidence="1">
    <location>
        <begin position="124"/>
        <end position="133"/>
    </location>
</feature>
<feature type="region of interest" description="Disordered" evidence="1">
    <location>
        <begin position="124"/>
        <end position="169"/>
    </location>
</feature>
<gene>
    <name evidence="2" type="ORF">OLEA9_A098183</name>
</gene>
<feature type="compositionally biased region" description="Low complexity" evidence="1">
    <location>
        <begin position="137"/>
        <end position="150"/>
    </location>
</feature>
<sequence>MARCGIYKGRNLTEAELALLSDCWLKESVIKELIETNYEEHLLELENLEQRYPSNKYIQRAVAKYKQNGKIITSKANKSHLFAAYEKIRYFFVPFIQAPEMEERVMRNMQAGVSSAMAKLEEMKNRTKRHDSDSAETTTLTPDTTTTTTTASPGEQIKRYSVYDTINDT</sequence>
<dbReference type="Proteomes" id="UP000594638">
    <property type="component" value="Unassembled WGS sequence"/>
</dbReference>
<reference evidence="2 3" key="1">
    <citation type="submission" date="2019-12" db="EMBL/GenBank/DDBJ databases">
        <authorList>
            <person name="Alioto T."/>
            <person name="Alioto T."/>
            <person name="Gomez Garrido J."/>
        </authorList>
    </citation>
    <scope>NUCLEOTIDE SEQUENCE [LARGE SCALE GENOMIC DNA]</scope>
</reference>
<dbReference type="EMBL" id="CACTIH010009724">
    <property type="protein sequence ID" value="CAA3032879.1"/>
    <property type="molecule type" value="Genomic_DNA"/>
</dbReference>
<proteinExistence type="predicted"/>
<accession>A0A8S0VKJ0</accession>
<feature type="non-terminal residue" evidence="2">
    <location>
        <position position="169"/>
    </location>
</feature>
<protein>
    <submittedName>
        <fullName evidence="2">Uncharacterized protein</fullName>
    </submittedName>
</protein>
<organism evidence="2 3">
    <name type="scientific">Olea europaea subsp. europaea</name>
    <dbReference type="NCBI Taxonomy" id="158383"/>
    <lineage>
        <taxon>Eukaryota</taxon>
        <taxon>Viridiplantae</taxon>
        <taxon>Streptophyta</taxon>
        <taxon>Embryophyta</taxon>
        <taxon>Tracheophyta</taxon>
        <taxon>Spermatophyta</taxon>
        <taxon>Magnoliopsida</taxon>
        <taxon>eudicotyledons</taxon>
        <taxon>Gunneridae</taxon>
        <taxon>Pentapetalae</taxon>
        <taxon>asterids</taxon>
        <taxon>lamiids</taxon>
        <taxon>Lamiales</taxon>
        <taxon>Oleaceae</taxon>
        <taxon>Oleeae</taxon>
        <taxon>Olea</taxon>
    </lineage>
</organism>
<comment type="caution">
    <text evidence="2">The sequence shown here is derived from an EMBL/GenBank/DDBJ whole genome shotgun (WGS) entry which is preliminary data.</text>
</comment>
<evidence type="ECO:0000313" key="3">
    <source>
        <dbReference type="Proteomes" id="UP000594638"/>
    </source>
</evidence>